<keyword evidence="1" id="KW-0175">Coiled coil</keyword>
<protein>
    <submittedName>
        <fullName evidence="3">Uncharacterized protein</fullName>
    </submittedName>
</protein>
<evidence type="ECO:0000313" key="4">
    <source>
        <dbReference type="Proteomes" id="UP001189429"/>
    </source>
</evidence>
<feature type="compositionally biased region" description="Basic and acidic residues" evidence="2">
    <location>
        <begin position="321"/>
        <end position="337"/>
    </location>
</feature>
<feature type="region of interest" description="Disordered" evidence="2">
    <location>
        <begin position="356"/>
        <end position="388"/>
    </location>
</feature>
<name>A0ABN9T5N2_9DINO</name>
<gene>
    <name evidence="3" type="ORF">PCOR1329_LOCUS35796</name>
</gene>
<dbReference type="Proteomes" id="UP001189429">
    <property type="component" value="Unassembled WGS sequence"/>
</dbReference>
<evidence type="ECO:0000313" key="3">
    <source>
        <dbReference type="EMBL" id="CAK0840332.1"/>
    </source>
</evidence>
<dbReference type="EMBL" id="CAUYUJ010014371">
    <property type="protein sequence ID" value="CAK0840332.1"/>
    <property type="molecule type" value="Genomic_DNA"/>
</dbReference>
<proteinExistence type="predicted"/>
<keyword evidence="4" id="KW-1185">Reference proteome</keyword>
<sequence>MQATIKHLQNAVDAKSTTIGILSKASREGGDLETHITNAVQTKYAAIIKAKDDEIMMLANKAAKASEARPSVAMQEVREALQKSLNEYRDRCKVLEKDKKELTKTLAEQKEQLANVGKDAQNLEAMRGMVATLEEERDCLKRTQQELLESLQQERAELERAQSGAGGGGGADQEAIARLEGDLAEAWKKVEETKLRADAAELRASQAASASAGAAVAERRVEEEKKKASEMASQMRDYQMKAFELKSENDALAQQLEALQEEMTQELEEKSRELEETQKELSVLQADRDGHLRIAKEQIDSRLQEVRQNTQAELQSQLAEQAKERQEEQRQLKELSDEVDKLRLTRDAQLAELKALRQAVGDTDSRDQARGAPRALRSPPPPSTGYIVQRSCSIPCRAAASCVVAR</sequence>
<organism evidence="3 4">
    <name type="scientific">Prorocentrum cordatum</name>
    <dbReference type="NCBI Taxonomy" id="2364126"/>
    <lineage>
        <taxon>Eukaryota</taxon>
        <taxon>Sar</taxon>
        <taxon>Alveolata</taxon>
        <taxon>Dinophyceae</taxon>
        <taxon>Prorocentrales</taxon>
        <taxon>Prorocentraceae</taxon>
        <taxon>Prorocentrum</taxon>
    </lineage>
</organism>
<accession>A0ABN9T5N2</accession>
<evidence type="ECO:0000256" key="1">
    <source>
        <dbReference type="SAM" id="Coils"/>
    </source>
</evidence>
<feature type="coiled-coil region" evidence="1">
    <location>
        <begin position="78"/>
        <end position="164"/>
    </location>
</feature>
<evidence type="ECO:0000256" key="2">
    <source>
        <dbReference type="SAM" id="MobiDB-lite"/>
    </source>
</evidence>
<comment type="caution">
    <text evidence="3">The sequence shown here is derived from an EMBL/GenBank/DDBJ whole genome shotgun (WGS) entry which is preliminary data.</text>
</comment>
<feature type="region of interest" description="Disordered" evidence="2">
    <location>
        <begin position="314"/>
        <end position="337"/>
    </location>
</feature>
<reference evidence="3" key="1">
    <citation type="submission" date="2023-10" db="EMBL/GenBank/DDBJ databases">
        <authorList>
            <person name="Chen Y."/>
            <person name="Shah S."/>
            <person name="Dougan E. K."/>
            <person name="Thang M."/>
            <person name="Chan C."/>
        </authorList>
    </citation>
    <scope>NUCLEOTIDE SEQUENCE [LARGE SCALE GENOMIC DNA]</scope>
</reference>